<feature type="region of interest" description="Disordered" evidence="2">
    <location>
        <begin position="1080"/>
        <end position="1102"/>
    </location>
</feature>
<dbReference type="InterPro" id="IPR052343">
    <property type="entry name" value="Retrotransposon-Effector_Assoc"/>
</dbReference>
<dbReference type="PANTHER" id="PTHR46890:SF48">
    <property type="entry name" value="RNA-DIRECTED DNA POLYMERASE"/>
    <property type="match status" value="1"/>
</dbReference>
<name>A0A2N9FSI8_FAGSY</name>
<keyword evidence="1" id="KW-0064">Aspartyl protease</keyword>
<dbReference type="InterPro" id="IPR013103">
    <property type="entry name" value="RVT_2"/>
</dbReference>
<dbReference type="InterPro" id="IPR026960">
    <property type="entry name" value="RVT-Znf"/>
</dbReference>
<feature type="transmembrane region" description="Helical" evidence="3">
    <location>
        <begin position="1413"/>
        <end position="1434"/>
    </location>
</feature>
<evidence type="ECO:0000256" key="2">
    <source>
        <dbReference type="SAM" id="MobiDB-lite"/>
    </source>
</evidence>
<sequence>MMTLPWLLMGDFNEILSSDERSGESVSSQRPMFEFGEVLTRSGLVGLGYRGYPFTWDNGCDAEAFIQKRLDRAVASVSWMTMFPLCTLDHIQSSYSDHVPILLHMELGSNQVCKRRRPRKFEEKWSIHPECEKIIQRVWDQVNPVGSPMYVVCEKIKQCREELFRWYKGISSEFQEKIRGKTIYLSNLVAGNSMGVNNDVIVAIKQEINHLLLSEELHWRQRSRMVWLEAGDQNTKFFHNYANQRQRTNGIQGLRNPEDVWCTAENQVEDIAVNYFRNIFTTSHPTRIGETLSTVETVVSEETNQRLLQPFTPEEVRTALVQMHPSKAPGADGMPSFFYQKYWHIVGTSVTSAVLSVFNSDNIKSLSQYRLKTVLSVIISDSQSAFVPGRMITDNVSVAFEVLHKMKAKRRGRKGEMAVKLDMSKAYDRVEWPFVEAIMRKLRFAKKWITMIMECISTIQYSVLLEGVPKGYIIPTRGLRQGDPLSPYLFLLCTEGLSALLRKSSTEGQLKGLQTSRLGPWVSHLFFANDSLLFGKASLAESREFMTILKLYEESSGQQLNREKTAIFFSSNTLPATRQAIQDFWGSNGVQNFDKYLGLPALIGRSKRAIFNGLKERITLDQRKIHWLKWDKLCTAKEDGGLGFRNLHMFNTALLSKQCWRLLENQQSLFFRVFKAKYFPSCSFLDAKLGSSPSFLWRSFLSGRELLLKGVRWIYKPGSLPQLSWSETKTGIFTVKSAYHLLEKTLKEESRGESSSAKLFRWLWRKNWKLSIPGKIKHFIWRAFHESLPTSHNLFRRKIIPTPFCKVCDQEVETTSHALWTCPMARNTWALVPGRSSGRLGNNIVVNLDSKELLPSVNTGLSPCLFGSELSTSAVVFVFSGALPLPQLSSVSSATEVRIPVCPLPSKVEQSPKTHYLRRNFLSRLPIETPPPPLERSLNDDLSRVKIASIRRRMCLHTPLKESTRCHALSLAPTRLAAVPATCQSLSMPRLTVDFSGLTALIFFDPSVSYSVFRPDSVFAMHFYQFLMALHDDYEPVRGQLLHQIPTPSLDAALNELVREETRLQTLQAQNKLNVLATTSPLAPLSQSDSDQSSPNTRRSDRKSNKFCRYCKKHDHTIETCYRRNRSTTSFTHGDSDQTSTVAVAPAHSGSTITLTTDQLEDIIAQALVRASNASSSSALSVLLGKFFSWLLDSACYNHITPYPSFFSHTSSTRHASTIHTANGSTMLVRSIGTISTSKISISDVFHVPKLSYNLLSVGQLVELGYRIILDYFGFIVQDPKTRQELGTGRRIGRLFKISSIRLPATGVSAATSSSPSLSLWHSRLEYASSSRAPLSKTEEPKENFDTSLTLVVLSSCLPKFLYPFGEKLFSLLPMPSIVFQAQPFLIRLLMSAFLDLYLTINISNPLALPVSSFFSLMNITNSSLVLAFVASLVMAKLKKDIDAMILLLIAFTSPAMLSFGSIVSTPSLELFPPSPEVSTSIPQTESSDHSSGSSSDVMPHSSPESPAPTPSEDPAPATTLRCSSRTAMIEELDALSRNRTWDLVDLPPNKSVVSCKRVFKIKTWFDGSIERYEARLVAKGFTQEYGINYEETFAPVTRLSFVRILLAVAASRQWKLFQIDIKNAFLNGDLSEEVYIQPPPGLSHPPDKVCRLRRAFYGLKQAPRAWFAKFSSTVSRLGFSLSSYDSALFLRRTDKGTILLLLYVDDMIITGDDLSEIQELKDFLSQNFEMKDLGHLSYFLGLEITSSDDGFYLTQAKYTSALLSRVGLTDHKIVDTPIELNAHLTPSSGEQLSDPTLYRQLVGSLVYLTVTRLNISYTVHQDLGVSTSSATPIYCDNRSAIQIARNDIFHEQTKHIEIDCHLVRHHFLQGSLQLIFVSSHDQLADIFTKSYPTGRFRDLVSKLQLVSHPPP</sequence>
<dbReference type="InterPro" id="IPR000477">
    <property type="entry name" value="RT_dom"/>
</dbReference>
<keyword evidence="1" id="KW-0645">Protease</keyword>
<proteinExistence type="predicted"/>
<dbReference type="SUPFAM" id="SSF56672">
    <property type="entry name" value="DNA/RNA polymerases"/>
    <property type="match status" value="2"/>
</dbReference>
<keyword evidence="3" id="KW-1133">Transmembrane helix</keyword>
<keyword evidence="1" id="KW-0378">Hydrolase</keyword>
<dbReference type="Pfam" id="PF00078">
    <property type="entry name" value="RVT_1"/>
    <property type="match status" value="1"/>
</dbReference>
<dbReference type="Pfam" id="PF07727">
    <property type="entry name" value="RVT_2"/>
    <property type="match status" value="1"/>
</dbReference>
<feature type="compositionally biased region" description="Low complexity" evidence="2">
    <location>
        <begin position="1490"/>
        <end position="1505"/>
    </location>
</feature>
<dbReference type="CDD" id="cd01650">
    <property type="entry name" value="RT_nLTR_like"/>
    <property type="match status" value="1"/>
</dbReference>
<keyword evidence="3" id="KW-0812">Transmembrane</keyword>
<gene>
    <name evidence="5" type="ORF">FSB_LOCUS17763</name>
</gene>
<feature type="region of interest" description="Disordered" evidence="2">
    <location>
        <begin position="1475"/>
        <end position="1519"/>
    </location>
</feature>
<dbReference type="PANTHER" id="PTHR46890">
    <property type="entry name" value="NON-LTR RETROLELEMENT REVERSE TRANSCRIPTASE-LIKE PROTEIN-RELATED"/>
    <property type="match status" value="1"/>
</dbReference>
<evidence type="ECO:0000259" key="4">
    <source>
        <dbReference type="PROSITE" id="PS50878"/>
    </source>
</evidence>
<accession>A0A2N9FSI8</accession>
<dbReference type="PROSITE" id="PS50878">
    <property type="entry name" value="RT_POL"/>
    <property type="match status" value="1"/>
</dbReference>
<dbReference type="GO" id="GO:0004190">
    <property type="term" value="F:aspartic-type endopeptidase activity"/>
    <property type="evidence" value="ECO:0007669"/>
    <property type="project" value="UniProtKB-KW"/>
</dbReference>
<dbReference type="SUPFAM" id="SSF56219">
    <property type="entry name" value="DNase I-like"/>
    <property type="match status" value="1"/>
</dbReference>
<dbReference type="Pfam" id="PF13966">
    <property type="entry name" value="zf-RVT"/>
    <property type="match status" value="1"/>
</dbReference>
<feature type="transmembrane region" description="Helical" evidence="3">
    <location>
        <begin position="1446"/>
        <end position="1464"/>
    </location>
</feature>
<dbReference type="EMBL" id="OIVN01001103">
    <property type="protein sequence ID" value="SPC89881.1"/>
    <property type="molecule type" value="Genomic_DNA"/>
</dbReference>
<dbReference type="InterPro" id="IPR054722">
    <property type="entry name" value="PolX-like_BBD"/>
</dbReference>
<dbReference type="InterPro" id="IPR036691">
    <property type="entry name" value="Endo/exonu/phosph_ase_sf"/>
</dbReference>
<protein>
    <recommendedName>
        <fullName evidence="4">Reverse transcriptase domain-containing protein</fullName>
    </recommendedName>
</protein>
<feature type="domain" description="Reverse transcriptase" evidence="4">
    <location>
        <begin position="235"/>
        <end position="601"/>
    </location>
</feature>
<reference evidence="5" key="1">
    <citation type="submission" date="2018-02" db="EMBL/GenBank/DDBJ databases">
        <authorList>
            <person name="Cohen D.B."/>
            <person name="Kent A.D."/>
        </authorList>
    </citation>
    <scope>NUCLEOTIDE SEQUENCE</scope>
</reference>
<dbReference type="Pfam" id="PF22936">
    <property type="entry name" value="Pol_BBD"/>
    <property type="match status" value="1"/>
</dbReference>
<keyword evidence="3" id="KW-0472">Membrane</keyword>
<organism evidence="5">
    <name type="scientific">Fagus sylvatica</name>
    <name type="common">Beechnut</name>
    <dbReference type="NCBI Taxonomy" id="28930"/>
    <lineage>
        <taxon>Eukaryota</taxon>
        <taxon>Viridiplantae</taxon>
        <taxon>Streptophyta</taxon>
        <taxon>Embryophyta</taxon>
        <taxon>Tracheophyta</taxon>
        <taxon>Spermatophyta</taxon>
        <taxon>Magnoliopsida</taxon>
        <taxon>eudicotyledons</taxon>
        <taxon>Gunneridae</taxon>
        <taxon>Pentapetalae</taxon>
        <taxon>rosids</taxon>
        <taxon>fabids</taxon>
        <taxon>Fagales</taxon>
        <taxon>Fagaceae</taxon>
        <taxon>Fagus</taxon>
    </lineage>
</organism>
<evidence type="ECO:0000256" key="1">
    <source>
        <dbReference type="ARBA" id="ARBA00022750"/>
    </source>
</evidence>
<evidence type="ECO:0000313" key="5">
    <source>
        <dbReference type="EMBL" id="SPC89881.1"/>
    </source>
</evidence>
<dbReference type="InterPro" id="IPR043502">
    <property type="entry name" value="DNA/RNA_pol_sf"/>
</dbReference>
<dbReference type="Gene3D" id="3.60.10.10">
    <property type="entry name" value="Endonuclease/exonuclease/phosphatase"/>
    <property type="match status" value="1"/>
</dbReference>
<evidence type="ECO:0000256" key="3">
    <source>
        <dbReference type="SAM" id="Phobius"/>
    </source>
</evidence>
<dbReference type="CDD" id="cd09272">
    <property type="entry name" value="RNase_HI_RT_Ty1"/>
    <property type="match status" value="1"/>
</dbReference>